<proteinExistence type="predicted"/>
<evidence type="ECO:0000313" key="3">
    <source>
        <dbReference type="Proteomes" id="UP000013961"/>
    </source>
</evidence>
<dbReference type="InterPro" id="IPR016516">
    <property type="entry name" value="UCP07580"/>
</dbReference>
<reference evidence="2 3" key="1">
    <citation type="journal article" date="2013" name="Genome Announc.">
        <title>Complete Genome Sequence of Mycobacterium massiliense Clinical Strain Asan 50594, Belonging to the Type II Genotype.</title>
        <authorList>
            <person name="Kim B.J."/>
            <person name="Kim B.R."/>
            <person name="Hong S.H."/>
            <person name="Seok S.H."/>
            <person name="Kook Y.H."/>
            <person name="Kim B.J."/>
        </authorList>
    </citation>
    <scope>NUCLEOTIDE SEQUENCE [LARGE SCALE GENOMIC DNA]</scope>
    <source>
        <strain evidence="2 3">50594</strain>
    </source>
</reference>
<dbReference type="GO" id="GO:0016787">
    <property type="term" value="F:hydrolase activity"/>
    <property type="evidence" value="ECO:0007669"/>
    <property type="project" value="UniProtKB-KW"/>
</dbReference>
<dbReference type="Pfam" id="PF10118">
    <property type="entry name" value="Metal_hydrol"/>
    <property type="match status" value="1"/>
</dbReference>
<dbReference type="AlphaFoldDB" id="A0AB33AHV2"/>
<keyword evidence="1" id="KW-0472">Membrane</keyword>
<protein>
    <submittedName>
        <fullName evidence="2">Metal-dependent hydrolase</fullName>
    </submittedName>
</protein>
<feature type="transmembrane region" description="Helical" evidence="1">
    <location>
        <begin position="190"/>
        <end position="207"/>
    </location>
</feature>
<evidence type="ECO:0000256" key="1">
    <source>
        <dbReference type="SAM" id="Phobius"/>
    </source>
</evidence>
<dbReference type="SUPFAM" id="SSF47240">
    <property type="entry name" value="Ferritin-like"/>
    <property type="match status" value="1"/>
</dbReference>
<dbReference type="PANTHER" id="PTHR39456:SF1">
    <property type="entry name" value="METAL-DEPENDENT HYDROLASE"/>
    <property type="match status" value="1"/>
</dbReference>
<name>A0AB33AHV2_9MYCO</name>
<dbReference type="RefSeq" id="WP_016343745.1">
    <property type="nucleotide sequence ID" value="NC_021282.1"/>
</dbReference>
<dbReference type="Proteomes" id="UP000013961">
    <property type="component" value="Chromosome"/>
</dbReference>
<evidence type="ECO:0000313" key="2">
    <source>
        <dbReference type="EMBL" id="AGM31474.1"/>
    </source>
</evidence>
<keyword evidence="1" id="KW-1133">Transmembrane helix</keyword>
<dbReference type="PANTHER" id="PTHR39456">
    <property type="entry name" value="METAL-DEPENDENT HYDROLASE"/>
    <property type="match status" value="1"/>
</dbReference>
<sequence>METKISTRRIEFRYPPGSLERHYVRGELALSHFVALLSAIFPEGEEFFIRSVRHYSDQVTNPALKKQVAGFIGQEKTHGLEHRELNERLQQMGYPTRLVDHTLHRALNFLTRHRSPRKALAVTAALEHYTAVLAETLLTDETAQELLGDNEVRSLLLWHALEESEHRAVAFDVYRTIGGTERERIRTMRLTTLVFLMVATLGTLMSLSQDRTAYHPVRLYKSLAVLLHSPFFSKTVIRRIRDYTQPGFHPNDHDNTALVEHWNTELFGEHGLLADHLH</sequence>
<dbReference type="EMBL" id="CP004374">
    <property type="protein sequence ID" value="AGM31474.1"/>
    <property type="molecule type" value="Genomic_DNA"/>
</dbReference>
<dbReference type="KEGG" id="mabb:MASS_4872"/>
<keyword evidence="1" id="KW-0812">Transmembrane</keyword>
<dbReference type="PIRSF" id="PIRSF007580">
    <property type="entry name" value="UCP07580"/>
    <property type="match status" value="1"/>
</dbReference>
<keyword evidence="2" id="KW-0378">Hydrolase</keyword>
<organism evidence="2 3">
    <name type="scientific">Mycobacteroides abscessus subsp. bolletii 50594</name>
    <dbReference type="NCBI Taxonomy" id="1303024"/>
    <lineage>
        <taxon>Bacteria</taxon>
        <taxon>Bacillati</taxon>
        <taxon>Actinomycetota</taxon>
        <taxon>Actinomycetes</taxon>
        <taxon>Mycobacteriales</taxon>
        <taxon>Mycobacteriaceae</taxon>
        <taxon>Mycobacteroides</taxon>
        <taxon>Mycobacteroides abscessus</taxon>
    </lineage>
</organism>
<accession>A0AB33AHV2</accession>
<dbReference type="InterPro" id="IPR009078">
    <property type="entry name" value="Ferritin-like_SF"/>
</dbReference>
<gene>
    <name evidence="2" type="ORF">MASS_4872</name>
</gene>